<keyword evidence="1" id="KW-0472">Membrane</keyword>
<keyword evidence="3" id="KW-1185">Reference proteome</keyword>
<organism evidence="2 3">
    <name type="scientific">Litoribacter ruber</name>
    <dbReference type="NCBI Taxonomy" id="702568"/>
    <lineage>
        <taxon>Bacteria</taxon>
        <taxon>Pseudomonadati</taxon>
        <taxon>Bacteroidota</taxon>
        <taxon>Cytophagia</taxon>
        <taxon>Cytophagales</taxon>
        <taxon>Cyclobacteriaceae</taxon>
        <taxon>Litoribacter</taxon>
    </lineage>
</organism>
<dbReference type="AlphaFoldDB" id="A0AAP2G1Y7"/>
<gene>
    <name evidence="2" type="ORF">KI659_15195</name>
</gene>
<keyword evidence="1" id="KW-0812">Transmembrane</keyword>
<comment type="caution">
    <text evidence="2">The sequence shown here is derived from an EMBL/GenBank/DDBJ whole genome shotgun (WGS) entry which is preliminary data.</text>
</comment>
<evidence type="ECO:0000256" key="1">
    <source>
        <dbReference type="SAM" id="Phobius"/>
    </source>
</evidence>
<sequence length="131" mass="14912">MSDIDLKRKAEELEQTLHKQFEVIKSDSQTWVKLGGTVLISGLVTFGIVRAIQGRKSKKIEDAVKRLEQEGMLSRTPAPEDRYYYHPAPAPKSSFWAPVGQRIMMAAFEFVKAKVMADLAERIHKNDSKKH</sequence>
<evidence type="ECO:0000313" key="2">
    <source>
        <dbReference type="EMBL" id="MBS9525364.1"/>
    </source>
</evidence>
<protein>
    <submittedName>
        <fullName evidence="2">Uncharacterized protein</fullName>
    </submittedName>
</protein>
<dbReference type="Proteomes" id="UP001319104">
    <property type="component" value="Unassembled WGS sequence"/>
</dbReference>
<keyword evidence="1" id="KW-1133">Transmembrane helix</keyword>
<evidence type="ECO:0000313" key="3">
    <source>
        <dbReference type="Proteomes" id="UP001319104"/>
    </source>
</evidence>
<name>A0AAP2G1Y7_9BACT</name>
<feature type="transmembrane region" description="Helical" evidence="1">
    <location>
        <begin position="31"/>
        <end position="49"/>
    </location>
</feature>
<dbReference type="RefSeq" id="WP_213946224.1">
    <property type="nucleotide sequence ID" value="NZ_JAHBGI010000001.1"/>
</dbReference>
<proteinExistence type="predicted"/>
<reference evidence="2 3" key="1">
    <citation type="submission" date="2021-05" db="EMBL/GenBank/DDBJ databases">
        <authorList>
            <person name="Zhang Z.D."/>
            <person name="Osman G."/>
        </authorList>
    </citation>
    <scope>NUCLEOTIDE SEQUENCE [LARGE SCALE GENOMIC DNA]</scope>
    <source>
        <strain evidence="2 3">KCTC 32217</strain>
    </source>
</reference>
<accession>A0AAP2G1Y7</accession>
<dbReference type="EMBL" id="JAHCMY010000011">
    <property type="protein sequence ID" value="MBS9525364.1"/>
    <property type="molecule type" value="Genomic_DNA"/>
</dbReference>